<keyword evidence="5 7" id="KW-1133">Transmembrane helix</keyword>
<dbReference type="InterPro" id="IPR051447">
    <property type="entry name" value="Lipoprotein-release_system"/>
</dbReference>
<dbReference type="InterPro" id="IPR025857">
    <property type="entry name" value="MacB_PCD"/>
</dbReference>
<dbReference type="AlphaFoldDB" id="A0A934VLR6"/>
<feature type="transmembrane region" description="Helical" evidence="7">
    <location>
        <begin position="283"/>
        <end position="307"/>
    </location>
</feature>
<keyword evidence="4 7" id="KW-0812">Transmembrane</keyword>
<keyword evidence="6 7" id="KW-0472">Membrane</keyword>
<sequence length="417" mass="46136">MTPNIQIAIRFLIAKKRSLLMSLCGIAFGVGFFIVTQAQLSGFEEFFIRTILGTDGAIRIEDRFQNTLAHVEAASSTTSGSKFFVADRGNRRYVEGVEYPDEIIDALRTMDNIASTSSVLKGRVLVQSPLRSESAQVYGIVLNDHISVSDLEDQIVFGSIEEFRSTPTGILIGRKLADRLQARVGDSIIIENRGDQNRYQVSGVYETGVSDIDRVRIFMHLDQARSLLKKPHGVSFVQVSVFDRDRAEYDSVVIENMTNHSAAPWQDREKVWLDVFKALQVSAVITVSTIIFISGLGMFNTLVMIVMEKTREIAILRSMGYSRADISAIFLWQGGIVLVFGIMFGFALGAAVTWGVSNLPLRVRGIFSTDSYVVEWSAMHYFWAAVTAVIIVMVASLAPARRAARLVPGDVIRGTAS</sequence>
<keyword evidence="11" id="KW-1185">Reference proteome</keyword>
<feature type="transmembrane region" description="Helical" evidence="7">
    <location>
        <begin position="328"/>
        <end position="356"/>
    </location>
</feature>
<dbReference type="GO" id="GO:0044874">
    <property type="term" value="P:lipoprotein localization to outer membrane"/>
    <property type="evidence" value="ECO:0007669"/>
    <property type="project" value="TreeGrafter"/>
</dbReference>
<dbReference type="Pfam" id="PF12704">
    <property type="entry name" value="MacB_PCD"/>
    <property type="match status" value="1"/>
</dbReference>
<organism evidence="10 11">
    <name type="scientific">Pelagicoccus mobilis</name>
    <dbReference type="NCBI Taxonomy" id="415221"/>
    <lineage>
        <taxon>Bacteria</taxon>
        <taxon>Pseudomonadati</taxon>
        <taxon>Verrucomicrobiota</taxon>
        <taxon>Opitutia</taxon>
        <taxon>Puniceicoccales</taxon>
        <taxon>Pelagicoccaceae</taxon>
        <taxon>Pelagicoccus</taxon>
    </lineage>
</organism>
<reference evidence="10" key="1">
    <citation type="submission" date="2021-01" db="EMBL/GenBank/DDBJ databases">
        <title>Modified the classification status of verrucomicrobia.</title>
        <authorList>
            <person name="Feng X."/>
        </authorList>
    </citation>
    <scope>NUCLEOTIDE SEQUENCE</scope>
    <source>
        <strain evidence="10">KCTC 13126</strain>
    </source>
</reference>
<comment type="caution">
    <text evidence="10">The sequence shown here is derived from an EMBL/GenBank/DDBJ whole genome shotgun (WGS) entry which is preliminary data.</text>
</comment>
<protein>
    <submittedName>
        <fullName evidence="10">ABC transporter permease</fullName>
    </submittedName>
</protein>
<evidence type="ECO:0000256" key="7">
    <source>
        <dbReference type="SAM" id="Phobius"/>
    </source>
</evidence>
<evidence type="ECO:0000256" key="1">
    <source>
        <dbReference type="ARBA" id="ARBA00004651"/>
    </source>
</evidence>
<feature type="domain" description="ABC3 transporter permease C-terminal" evidence="8">
    <location>
        <begin position="288"/>
        <end position="406"/>
    </location>
</feature>
<evidence type="ECO:0000256" key="3">
    <source>
        <dbReference type="ARBA" id="ARBA00022475"/>
    </source>
</evidence>
<comment type="subcellular location">
    <subcellularLocation>
        <location evidence="1">Cell membrane</location>
        <topology evidence="1">Multi-pass membrane protein</topology>
    </subcellularLocation>
</comment>
<evidence type="ECO:0000256" key="2">
    <source>
        <dbReference type="ARBA" id="ARBA00005236"/>
    </source>
</evidence>
<dbReference type="PANTHER" id="PTHR30489">
    <property type="entry name" value="LIPOPROTEIN-RELEASING SYSTEM TRANSMEMBRANE PROTEIN LOLE"/>
    <property type="match status" value="1"/>
</dbReference>
<evidence type="ECO:0000259" key="8">
    <source>
        <dbReference type="Pfam" id="PF02687"/>
    </source>
</evidence>
<evidence type="ECO:0000256" key="5">
    <source>
        <dbReference type="ARBA" id="ARBA00022989"/>
    </source>
</evidence>
<feature type="domain" description="MacB-like periplasmic core" evidence="9">
    <location>
        <begin position="20"/>
        <end position="245"/>
    </location>
</feature>
<evidence type="ECO:0000256" key="6">
    <source>
        <dbReference type="ARBA" id="ARBA00023136"/>
    </source>
</evidence>
<dbReference type="GO" id="GO:0098797">
    <property type="term" value="C:plasma membrane protein complex"/>
    <property type="evidence" value="ECO:0007669"/>
    <property type="project" value="TreeGrafter"/>
</dbReference>
<dbReference type="PANTHER" id="PTHR30489:SF0">
    <property type="entry name" value="LIPOPROTEIN-RELEASING SYSTEM TRANSMEMBRANE PROTEIN LOLE"/>
    <property type="match status" value="1"/>
</dbReference>
<dbReference type="EMBL" id="JAENIL010000025">
    <property type="protein sequence ID" value="MBK1878046.1"/>
    <property type="molecule type" value="Genomic_DNA"/>
</dbReference>
<accession>A0A934VLR6</accession>
<evidence type="ECO:0000256" key="4">
    <source>
        <dbReference type="ARBA" id="ARBA00022692"/>
    </source>
</evidence>
<comment type="similarity">
    <text evidence="2">Belongs to the ABC-4 integral membrane protein family. LolC/E subfamily.</text>
</comment>
<evidence type="ECO:0000313" key="11">
    <source>
        <dbReference type="Proteomes" id="UP000617628"/>
    </source>
</evidence>
<feature type="transmembrane region" description="Helical" evidence="7">
    <location>
        <begin position="376"/>
        <end position="398"/>
    </location>
</feature>
<feature type="transmembrane region" description="Helical" evidence="7">
    <location>
        <begin position="20"/>
        <end position="40"/>
    </location>
</feature>
<dbReference type="InterPro" id="IPR003838">
    <property type="entry name" value="ABC3_permease_C"/>
</dbReference>
<keyword evidence="3" id="KW-1003">Cell membrane</keyword>
<dbReference type="Pfam" id="PF02687">
    <property type="entry name" value="FtsX"/>
    <property type="match status" value="1"/>
</dbReference>
<evidence type="ECO:0000313" key="10">
    <source>
        <dbReference type="EMBL" id="MBK1878046.1"/>
    </source>
</evidence>
<dbReference type="Proteomes" id="UP000617628">
    <property type="component" value="Unassembled WGS sequence"/>
</dbReference>
<name>A0A934VLR6_9BACT</name>
<evidence type="ECO:0000259" key="9">
    <source>
        <dbReference type="Pfam" id="PF12704"/>
    </source>
</evidence>
<dbReference type="RefSeq" id="WP_200356260.1">
    <property type="nucleotide sequence ID" value="NZ_JAENIL010000025.1"/>
</dbReference>
<gene>
    <name evidence="10" type="ORF">JIN87_14300</name>
</gene>
<proteinExistence type="inferred from homology"/>